<dbReference type="AlphaFoldDB" id="A0A9W9T284"/>
<sequence>MHRGHVCKEQVKVIGNDDVVQHSLYVLLRDSYQDVSNWQEARVGAKQCIHYELFDRLDHQISVDTEEAVSSDSTFFSVKLV</sequence>
<evidence type="ECO:0000313" key="1">
    <source>
        <dbReference type="EMBL" id="KAJ5206734.1"/>
    </source>
</evidence>
<proteinExistence type="predicted"/>
<gene>
    <name evidence="1" type="ORF">N7472_003182</name>
</gene>
<reference evidence="1" key="2">
    <citation type="journal article" date="2023" name="IMA Fungus">
        <title>Comparative genomic study of the Penicillium genus elucidates a diverse pangenome and 15 lateral gene transfer events.</title>
        <authorList>
            <person name="Petersen C."/>
            <person name="Sorensen T."/>
            <person name="Nielsen M.R."/>
            <person name="Sondergaard T.E."/>
            <person name="Sorensen J.L."/>
            <person name="Fitzpatrick D.A."/>
            <person name="Frisvad J.C."/>
            <person name="Nielsen K.L."/>
        </authorList>
    </citation>
    <scope>NUCLEOTIDE SEQUENCE</scope>
    <source>
        <strain evidence="1">IBT 16849</strain>
    </source>
</reference>
<dbReference type="Proteomes" id="UP001150879">
    <property type="component" value="Unassembled WGS sequence"/>
</dbReference>
<reference evidence="1" key="1">
    <citation type="submission" date="2022-11" db="EMBL/GenBank/DDBJ databases">
        <authorList>
            <person name="Petersen C."/>
        </authorList>
    </citation>
    <scope>NUCLEOTIDE SEQUENCE</scope>
    <source>
        <strain evidence="1">IBT 16849</strain>
    </source>
</reference>
<name>A0A9W9T284_9EURO</name>
<comment type="caution">
    <text evidence="1">The sequence shown here is derived from an EMBL/GenBank/DDBJ whole genome shotgun (WGS) entry which is preliminary data.</text>
</comment>
<accession>A0A9W9T284</accession>
<dbReference type="EMBL" id="JAPQKP010000002">
    <property type="protein sequence ID" value="KAJ5206734.1"/>
    <property type="molecule type" value="Genomic_DNA"/>
</dbReference>
<evidence type="ECO:0000313" key="2">
    <source>
        <dbReference type="Proteomes" id="UP001150879"/>
    </source>
</evidence>
<organism evidence="1 2">
    <name type="scientific">Penicillium cf. griseofulvum</name>
    <dbReference type="NCBI Taxonomy" id="2972120"/>
    <lineage>
        <taxon>Eukaryota</taxon>
        <taxon>Fungi</taxon>
        <taxon>Dikarya</taxon>
        <taxon>Ascomycota</taxon>
        <taxon>Pezizomycotina</taxon>
        <taxon>Eurotiomycetes</taxon>
        <taxon>Eurotiomycetidae</taxon>
        <taxon>Eurotiales</taxon>
        <taxon>Aspergillaceae</taxon>
        <taxon>Penicillium</taxon>
    </lineage>
</organism>
<keyword evidence="2" id="KW-1185">Reference proteome</keyword>
<protein>
    <submittedName>
        <fullName evidence="1">Uncharacterized protein</fullName>
    </submittedName>
</protein>